<evidence type="ECO:0000313" key="8">
    <source>
        <dbReference type="Proteomes" id="UP000694700"/>
    </source>
</evidence>
<feature type="domain" description="THD" evidence="6">
    <location>
        <begin position="104"/>
        <end position="265"/>
    </location>
</feature>
<dbReference type="AlphaFoldDB" id="A0A8C1WGX8"/>
<evidence type="ECO:0000259" key="6">
    <source>
        <dbReference type="PROSITE" id="PS50049"/>
    </source>
</evidence>
<dbReference type="GO" id="GO:0016020">
    <property type="term" value="C:membrane"/>
    <property type="evidence" value="ECO:0007669"/>
    <property type="project" value="UniProtKB-SubCell"/>
</dbReference>
<dbReference type="GO" id="GO:0005164">
    <property type="term" value="F:tumor necrosis factor receptor binding"/>
    <property type="evidence" value="ECO:0007669"/>
    <property type="project" value="InterPro"/>
</dbReference>
<sequence length="265" mass="29773">MADAGESVNKDMKVFVVDSQVLPPQVSVRRDGPQLSVIYLLLAVALLGVFIEAGFIWHLYSRTAASSDIQKVEYIKGEKHTFPSSSHDSNEILPAKPPNAESKPAAFLQIASPPFSGNGVLHWRADSFPVFMRGLEYKDNSLYVQQDGYYYIFSKIAHLENCNFFKHQVMQRTERYSSKAIELMQSSRYSTAHHTPLQITAASLKAHECFYCRFICVTNLSQSRGNSYLGGIFHLFKGDSVFVKVSNSSQVHGEAYENFFGAFMV</sequence>
<keyword evidence="4 5" id="KW-0472">Membrane</keyword>
<dbReference type="InterPro" id="IPR006052">
    <property type="entry name" value="TNF_dom"/>
</dbReference>
<name>A0A8C1WGX8_CYPCA</name>
<feature type="transmembrane region" description="Helical" evidence="5">
    <location>
        <begin position="37"/>
        <end position="60"/>
    </location>
</feature>
<dbReference type="CDD" id="cd00184">
    <property type="entry name" value="TNF"/>
    <property type="match status" value="1"/>
</dbReference>
<dbReference type="Pfam" id="PF00229">
    <property type="entry name" value="TNF"/>
    <property type="match status" value="1"/>
</dbReference>
<dbReference type="Ensembl" id="ENSCCRT00015068279.1">
    <property type="protein sequence ID" value="ENSCCRP00015066112.1"/>
    <property type="gene ID" value="ENSCCRG00015026945.1"/>
</dbReference>
<reference evidence="7" key="1">
    <citation type="submission" date="2025-08" db="UniProtKB">
        <authorList>
            <consortium name="Ensembl"/>
        </authorList>
    </citation>
    <scope>IDENTIFICATION</scope>
</reference>
<evidence type="ECO:0000313" key="7">
    <source>
        <dbReference type="Ensembl" id="ENSCCRP00015066112.1"/>
    </source>
</evidence>
<dbReference type="PANTHER" id="PTHR11471">
    <property type="entry name" value="TUMOR NECROSIS FACTOR FAMILY MEMBER"/>
    <property type="match status" value="1"/>
</dbReference>
<organism evidence="7 8">
    <name type="scientific">Cyprinus carpio</name>
    <name type="common">Common carp</name>
    <dbReference type="NCBI Taxonomy" id="7962"/>
    <lineage>
        <taxon>Eukaryota</taxon>
        <taxon>Metazoa</taxon>
        <taxon>Chordata</taxon>
        <taxon>Craniata</taxon>
        <taxon>Vertebrata</taxon>
        <taxon>Euteleostomi</taxon>
        <taxon>Actinopterygii</taxon>
        <taxon>Neopterygii</taxon>
        <taxon>Teleostei</taxon>
        <taxon>Ostariophysi</taxon>
        <taxon>Cypriniformes</taxon>
        <taxon>Cyprinidae</taxon>
        <taxon>Cyprininae</taxon>
        <taxon>Cyprinus</taxon>
    </lineage>
</organism>
<evidence type="ECO:0000256" key="2">
    <source>
        <dbReference type="ARBA" id="ARBA00008670"/>
    </source>
</evidence>
<dbReference type="Proteomes" id="UP000694700">
    <property type="component" value="Unplaced"/>
</dbReference>
<dbReference type="PANTHER" id="PTHR11471:SF56">
    <property type="entry name" value="TUMOR NECROSIS FACTOR LIGAND SUPERFAMILY MEMBER 14-LIKE"/>
    <property type="match status" value="1"/>
</dbReference>
<dbReference type="GO" id="GO:0005125">
    <property type="term" value="F:cytokine activity"/>
    <property type="evidence" value="ECO:0007669"/>
    <property type="project" value="UniProtKB-KW"/>
</dbReference>
<dbReference type="InterPro" id="IPR008983">
    <property type="entry name" value="Tumour_necrosis_fac-like_dom"/>
</dbReference>
<dbReference type="GO" id="GO:0006955">
    <property type="term" value="P:immune response"/>
    <property type="evidence" value="ECO:0007669"/>
    <property type="project" value="InterPro"/>
</dbReference>
<comment type="subcellular location">
    <subcellularLocation>
        <location evidence="1">Membrane</location>
    </subcellularLocation>
</comment>
<evidence type="ECO:0000256" key="3">
    <source>
        <dbReference type="ARBA" id="ARBA00022514"/>
    </source>
</evidence>
<accession>A0A8C1WGX8</accession>
<dbReference type="SUPFAM" id="SSF49842">
    <property type="entry name" value="TNF-like"/>
    <property type="match status" value="1"/>
</dbReference>
<protein>
    <recommendedName>
        <fullName evidence="6">THD domain-containing protein</fullName>
    </recommendedName>
</protein>
<keyword evidence="5" id="KW-1133">Transmembrane helix</keyword>
<proteinExistence type="inferred from homology"/>
<comment type="similarity">
    <text evidence="2">Belongs to the tumor necrosis factor family.</text>
</comment>
<evidence type="ECO:0000256" key="5">
    <source>
        <dbReference type="SAM" id="Phobius"/>
    </source>
</evidence>
<evidence type="ECO:0000256" key="1">
    <source>
        <dbReference type="ARBA" id="ARBA00004370"/>
    </source>
</evidence>
<dbReference type="PROSITE" id="PS50049">
    <property type="entry name" value="THD_2"/>
    <property type="match status" value="1"/>
</dbReference>
<evidence type="ECO:0000256" key="4">
    <source>
        <dbReference type="ARBA" id="ARBA00023136"/>
    </source>
</evidence>
<keyword evidence="5" id="KW-0812">Transmembrane</keyword>
<dbReference type="Gene3D" id="2.60.120.40">
    <property type="match status" value="1"/>
</dbReference>
<dbReference type="GO" id="GO:0005615">
    <property type="term" value="C:extracellular space"/>
    <property type="evidence" value="ECO:0007669"/>
    <property type="project" value="UniProtKB-KW"/>
</dbReference>
<keyword evidence="3" id="KW-0202">Cytokine</keyword>
<dbReference type="SMART" id="SM00207">
    <property type="entry name" value="TNF"/>
    <property type="match status" value="1"/>
</dbReference>